<accession>A0ABD2XQ96</accession>
<protein>
    <submittedName>
        <fullName evidence="1">Uncharacterized protein</fullName>
    </submittedName>
</protein>
<evidence type="ECO:0000313" key="2">
    <source>
        <dbReference type="Proteomes" id="UP001627154"/>
    </source>
</evidence>
<sequence>MDDCRLNTLEDDSSDEQFDADTSVGNAAVFTKLKDMLKDETSNEPVNLPIIASKVEMMLSILKMWSKFNLPNVALENLCQMINSFVGSPILPESRYKIDKLLSAEEGIEYHAVCPTSVQVQLKDKKYVTSVANMLHY</sequence>
<dbReference type="Proteomes" id="UP001627154">
    <property type="component" value="Unassembled WGS sequence"/>
</dbReference>
<dbReference type="EMBL" id="JBJJXI010000003">
    <property type="protein sequence ID" value="KAL3407603.1"/>
    <property type="molecule type" value="Genomic_DNA"/>
</dbReference>
<comment type="caution">
    <text evidence="1">The sequence shown here is derived from an EMBL/GenBank/DDBJ whole genome shotgun (WGS) entry which is preliminary data.</text>
</comment>
<organism evidence="1 2">
    <name type="scientific">Trichogramma kaykai</name>
    <dbReference type="NCBI Taxonomy" id="54128"/>
    <lineage>
        <taxon>Eukaryota</taxon>
        <taxon>Metazoa</taxon>
        <taxon>Ecdysozoa</taxon>
        <taxon>Arthropoda</taxon>
        <taxon>Hexapoda</taxon>
        <taxon>Insecta</taxon>
        <taxon>Pterygota</taxon>
        <taxon>Neoptera</taxon>
        <taxon>Endopterygota</taxon>
        <taxon>Hymenoptera</taxon>
        <taxon>Apocrita</taxon>
        <taxon>Proctotrupomorpha</taxon>
        <taxon>Chalcidoidea</taxon>
        <taxon>Trichogrammatidae</taxon>
        <taxon>Trichogramma</taxon>
    </lineage>
</organism>
<reference evidence="1 2" key="1">
    <citation type="journal article" date="2024" name="bioRxiv">
        <title>A reference genome for Trichogramma kaykai: A tiny desert-dwelling parasitoid wasp with competing sex-ratio distorters.</title>
        <authorList>
            <person name="Culotta J."/>
            <person name="Lindsey A.R."/>
        </authorList>
    </citation>
    <scope>NUCLEOTIDE SEQUENCE [LARGE SCALE GENOMIC DNA]</scope>
    <source>
        <strain evidence="1 2">KSX58</strain>
    </source>
</reference>
<evidence type="ECO:0000313" key="1">
    <source>
        <dbReference type="EMBL" id="KAL3407603.1"/>
    </source>
</evidence>
<proteinExistence type="predicted"/>
<dbReference type="AlphaFoldDB" id="A0ABD2XQ96"/>
<keyword evidence="2" id="KW-1185">Reference proteome</keyword>
<gene>
    <name evidence="1" type="ORF">TKK_000282</name>
</gene>
<name>A0ABD2XQ96_9HYME</name>